<accession>A0A4E0QSC9</accession>
<name>A0A4E0QSC9_9GAMM</name>
<keyword evidence="1" id="KW-0732">Signal</keyword>
<gene>
    <name evidence="3" type="ORF">PN36_06065</name>
</gene>
<feature type="domain" description="Filamentous haemagglutinin FhaB/tRNA nuclease CdiA-like TPS" evidence="2">
    <location>
        <begin position="26"/>
        <end position="139"/>
    </location>
</feature>
<reference evidence="3 4" key="1">
    <citation type="journal article" date="2016" name="Front. Microbiol.">
        <title>Single-Cell (Meta-)Genomics of a Dimorphic Candidatus Thiomargarita nelsonii Reveals Genomic Plasticity.</title>
        <authorList>
            <person name="Flood B.E."/>
            <person name="Fliss P."/>
            <person name="Jones D.S."/>
            <person name="Dick G.J."/>
            <person name="Jain S."/>
            <person name="Kaster A.K."/>
            <person name="Winkel M."/>
            <person name="Mussmann M."/>
            <person name="Bailey J."/>
        </authorList>
    </citation>
    <scope>NUCLEOTIDE SEQUENCE [LARGE SCALE GENOMIC DNA]</scope>
    <source>
        <strain evidence="3">Hydrate Ridge</strain>
    </source>
</reference>
<dbReference type="Pfam" id="PF05860">
    <property type="entry name" value="TPS"/>
    <property type="match status" value="1"/>
</dbReference>
<feature type="chain" id="PRO_5020025554" description="Filamentous haemagglutinin FhaB/tRNA nuclease CdiA-like TPS domain-containing protein" evidence="1">
    <location>
        <begin position="24"/>
        <end position="1340"/>
    </location>
</feature>
<evidence type="ECO:0000313" key="3">
    <source>
        <dbReference type="EMBL" id="TGO03468.1"/>
    </source>
</evidence>
<sequence length="1340" mass="134876">MKKPRLRLITSLFLLTLTPRIPAEIITDGTVGPASTLDGPNYLIGHDLGSQSGSNLYHSFDKFNVNTGESATFTGPLDINNVFGRVTGGESFIDGQISSDMPNADIYLINPRGIIFGQNATLNVPGSFYASTADQIILEDGTTFSATNPQNDPPILSAEPFSAFGFLDDDTPPAPISITGSQIQTGKTFALVGGEITINGANISGGQGIEIESAAPIRVTDSEMKVEGEGRIFFRGGELVVMNNSTIEVDSNSANSRIELDATEMQLTDSTIRLNPIGGSDAGSILIGMGHLNSLNMERTEIRTSTDGSGNAGSIQIKAANNITLEEKSKLVTATESSGDAGSIDIETGSLSLTNSSVIGTITKGAGNAGDIQIKAANSITLEDNSSLIVATESSGDAGSLAIETGSLSLTNSKILANSSGTGNAGSVQIKATNSITLSDSDLLVATQDSNGGDGGSIDIETGSLSLTNSTVLGATTGTGNAGDIQIKAANSITLVSESQLSTVTFGSGDAGSIDIETGSLSLTNSSVGGTSTGPGNAGSLQIKAANSITLVSGSKLLVGTSGSGDGGSLAIDTGSLSLTNSNILAIGKGGDIQIKAANSITLEDGSQLSTFTSGSGDGGSLAIDTGSLSLTNSNILATGKGADIQIKAANSITLEDGSQLITLTSGSADAGSVDIETGSLSLTNSSAIRAGTLGTGNVGDIQIKAANSITLEENSELKVDTLGSGDAGSIDIETGSLSLTNSAIAASTFDSGSAGKITITASEYIKIVGANSGISSISGDENEFPDATGNAGIITIGKDPSVPAPTLLLTEGGEISTASWGAGVSGEIDINIKNLEINQGGNIDSSSQGSGSSGQITITASEYINIFGEGSGIFSTSSATGNAGTITIGGETIPVPTLTVTESGQISTSTFGAGEGGEIDINVNNLEITQDGVINSSTKGVGAGGTIDINTNNLELTQGGRIDSSSDSSGHAGTITITASEYINLVGENSGIFSTSRATGNAGTITIGGETIPVPTLTVTESGQISTSTFGAGEGGEIDININNLEITQGGKIDSSSQGSGSAGKIAITATQYLQIFGNNSGIFSTARKTGNAGQINILAGGTPEDGVEIIPGSLFSASAELIPHAQGGLALENGGEISTSTSGQGDGGTITITSSKLRLNNAEITADNETADFNQAGNIIIGAHQLDMSDSSTISTSSTHADGGNILIGIRELNNNRITDSQIAATAGETGTGGNLEIRGPKYLILDSTNLKADADKGGNLTLDADVFIASTDSQVEASGVLQTPEHIDVGTISLLPNQRVDASKMIKDCLASDSEEEWSLKQVGYGESQQKKKGCNK</sequence>
<dbReference type="SMART" id="SM00912">
    <property type="entry name" value="Haemagg_act"/>
    <property type="match status" value="1"/>
</dbReference>
<proteinExistence type="predicted"/>
<feature type="signal peptide" evidence="1">
    <location>
        <begin position="1"/>
        <end position="23"/>
    </location>
</feature>
<protein>
    <recommendedName>
        <fullName evidence="2">Filamentous haemagglutinin FhaB/tRNA nuclease CdiA-like TPS domain-containing protein</fullName>
    </recommendedName>
</protein>
<dbReference type="Proteomes" id="UP000030428">
    <property type="component" value="Unassembled WGS sequence"/>
</dbReference>
<organism evidence="3 4">
    <name type="scientific">Candidatus Thiomargarita nelsonii</name>
    <dbReference type="NCBI Taxonomy" id="1003181"/>
    <lineage>
        <taxon>Bacteria</taxon>
        <taxon>Pseudomonadati</taxon>
        <taxon>Pseudomonadota</taxon>
        <taxon>Gammaproteobacteria</taxon>
        <taxon>Thiotrichales</taxon>
        <taxon>Thiotrichaceae</taxon>
        <taxon>Thiomargarita</taxon>
    </lineage>
</organism>
<dbReference type="InterPro" id="IPR012334">
    <property type="entry name" value="Pectin_lyas_fold"/>
</dbReference>
<keyword evidence="4" id="KW-1185">Reference proteome</keyword>
<evidence type="ECO:0000259" key="2">
    <source>
        <dbReference type="SMART" id="SM00912"/>
    </source>
</evidence>
<dbReference type="InterPro" id="IPR008638">
    <property type="entry name" value="FhaB/CdiA-like_TPS"/>
</dbReference>
<dbReference type="EMBL" id="JSZA02000017">
    <property type="protein sequence ID" value="TGO03468.1"/>
    <property type="molecule type" value="Genomic_DNA"/>
</dbReference>
<dbReference type="SUPFAM" id="SSF51126">
    <property type="entry name" value="Pectin lyase-like"/>
    <property type="match status" value="4"/>
</dbReference>
<dbReference type="Gene3D" id="2.160.20.10">
    <property type="entry name" value="Single-stranded right-handed beta-helix, Pectin lyase-like"/>
    <property type="match status" value="5"/>
</dbReference>
<dbReference type="NCBIfam" id="TIGR01901">
    <property type="entry name" value="adhes_NPXG"/>
    <property type="match status" value="1"/>
</dbReference>
<evidence type="ECO:0000313" key="4">
    <source>
        <dbReference type="Proteomes" id="UP000030428"/>
    </source>
</evidence>
<comment type="caution">
    <text evidence="3">The sequence shown here is derived from an EMBL/GenBank/DDBJ whole genome shotgun (WGS) entry which is preliminary data.</text>
</comment>
<dbReference type="InterPro" id="IPR011050">
    <property type="entry name" value="Pectin_lyase_fold/virulence"/>
</dbReference>
<evidence type="ECO:0000256" key="1">
    <source>
        <dbReference type="SAM" id="SignalP"/>
    </source>
</evidence>